<sequence>MGLEFKDGKEGKTPLILAVEWGEEAVVKLQLNAGAKLESKDKHGQTALSWAAKKEHQGLVQLLFDMGAHPPRDDVVTEVMALIEFYRNERKSRMSSV</sequence>
<dbReference type="GeneID" id="80914776"/>
<dbReference type="OrthoDB" id="341259at2759"/>
<dbReference type="InterPro" id="IPR002110">
    <property type="entry name" value="Ankyrin_rpt"/>
</dbReference>
<evidence type="ECO:0000256" key="1">
    <source>
        <dbReference type="ARBA" id="ARBA00022737"/>
    </source>
</evidence>
<feature type="repeat" description="ANK" evidence="3">
    <location>
        <begin position="43"/>
        <end position="75"/>
    </location>
</feature>
<feature type="repeat" description="ANK" evidence="3">
    <location>
        <begin position="10"/>
        <end position="42"/>
    </location>
</feature>
<dbReference type="SUPFAM" id="SSF48403">
    <property type="entry name" value="Ankyrin repeat"/>
    <property type="match status" value="1"/>
</dbReference>
<comment type="caution">
    <text evidence="4">The sequence shown here is derived from an EMBL/GenBank/DDBJ whole genome shotgun (WGS) entry which is preliminary data.</text>
</comment>
<keyword evidence="5" id="KW-1185">Reference proteome</keyword>
<dbReference type="Gene3D" id="1.25.40.20">
    <property type="entry name" value="Ankyrin repeat-containing domain"/>
    <property type="match status" value="1"/>
</dbReference>
<dbReference type="PANTHER" id="PTHR24171">
    <property type="entry name" value="ANKYRIN REPEAT DOMAIN-CONTAINING PROTEIN 39-RELATED"/>
    <property type="match status" value="1"/>
</dbReference>
<name>A0A9W8XCR0_9PLEO</name>
<dbReference type="PROSITE" id="PS50297">
    <property type="entry name" value="ANK_REP_REGION"/>
    <property type="match status" value="2"/>
</dbReference>
<reference evidence="4" key="1">
    <citation type="submission" date="2022-10" db="EMBL/GenBank/DDBJ databases">
        <title>Tapping the CABI collections for fungal endophytes: first genome assemblies for Collariella, Neodidymelliopsis, Ascochyta clinopodiicola, Didymella pomorum, Didymosphaeria variabile, Neocosmospora piperis and Neocucurbitaria cava.</title>
        <authorList>
            <person name="Hill R."/>
        </authorList>
    </citation>
    <scope>NUCLEOTIDE SEQUENCE</scope>
    <source>
        <strain evidence="4">IMI 356815</strain>
    </source>
</reference>
<gene>
    <name evidence="4" type="ORF">N0V89_011246</name>
</gene>
<keyword evidence="1" id="KW-0677">Repeat</keyword>
<organism evidence="4 5">
    <name type="scientific">Didymosphaeria variabile</name>
    <dbReference type="NCBI Taxonomy" id="1932322"/>
    <lineage>
        <taxon>Eukaryota</taxon>
        <taxon>Fungi</taxon>
        <taxon>Dikarya</taxon>
        <taxon>Ascomycota</taxon>
        <taxon>Pezizomycotina</taxon>
        <taxon>Dothideomycetes</taxon>
        <taxon>Pleosporomycetidae</taxon>
        <taxon>Pleosporales</taxon>
        <taxon>Massarineae</taxon>
        <taxon>Didymosphaeriaceae</taxon>
        <taxon>Didymosphaeria</taxon>
    </lineage>
</organism>
<dbReference type="Proteomes" id="UP001140513">
    <property type="component" value="Unassembled WGS sequence"/>
</dbReference>
<dbReference type="SMART" id="SM00248">
    <property type="entry name" value="ANK"/>
    <property type="match status" value="2"/>
</dbReference>
<dbReference type="PROSITE" id="PS50088">
    <property type="entry name" value="ANK_REPEAT"/>
    <property type="match status" value="2"/>
</dbReference>
<evidence type="ECO:0000313" key="5">
    <source>
        <dbReference type="Proteomes" id="UP001140513"/>
    </source>
</evidence>
<evidence type="ECO:0000313" key="4">
    <source>
        <dbReference type="EMBL" id="KAJ4347306.1"/>
    </source>
</evidence>
<dbReference type="RefSeq" id="XP_056067106.1">
    <property type="nucleotide sequence ID" value="XM_056219979.1"/>
</dbReference>
<dbReference type="EMBL" id="JAPEUX010000008">
    <property type="protein sequence ID" value="KAJ4347306.1"/>
    <property type="molecule type" value="Genomic_DNA"/>
</dbReference>
<dbReference type="AlphaFoldDB" id="A0A9W8XCR0"/>
<dbReference type="Pfam" id="PF12796">
    <property type="entry name" value="Ank_2"/>
    <property type="match status" value="1"/>
</dbReference>
<protein>
    <recommendedName>
        <fullName evidence="6">Ankyrin</fullName>
    </recommendedName>
</protein>
<evidence type="ECO:0000256" key="3">
    <source>
        <dbReference type="PROSITE-ProRule" id="PRU00023"/>
    </source>
</evidence>
<evidence type="ECO:0008006" key="6">
    <source>
        <dbReference type="Google" id="ProtNLM"/>
    </source>
</evidence>
<keyword evidence="2 3" id="KW-0040">ANK repeat</keyword>
<accession>A0A9W8XCR0</accession>
<evidence type="ECO:0000256" key="2">
    <source>
        <dbReference type="ARBA" id="ARBA00023043"/>
    </source>
</evidence>
<dbReference type="InterPro" id="IPR036770">
    <property type="entry name" value="Ankyrin_rpt-contain_sf"/>
</dbReference>
<proteinExistence type="predicted"/>